<gene>
    <name evidence="1" type="ORF">AKJ09_09389</name>
</gene>
<dbReference type="OrthoDB" id="5483347at2"/>
<dbReference type="AlphaFoldDB" id="A0A0K1QAD1"/>
<proteinExistence type="predicted"/>
<protein>
    <submittedName>
        <fullName evidence="1">Uncharacterized protein</fullName>
    </submittedName>
</protein>
<dbReference type="EMBL" id="CP012333">
    <property type="protein sequence ID" value="AKV02726.1"/>
    <property type="molecule type" value="Genomic_DNA"/>
</dbReference>
<evidence type="ECO:0000313" key="2">
    <source>
        <dbReference type="Proteomes" id="UP000064967"/>
    </source>
</evidence>
<dbReference type="RefSeq" id="WP_146653599.1">
    <property type="nucleotide sequence ID" value="NZ_CP012333.1"/>
</dbReference>
<keyword evidence="2" id="KW-1185">Reference proteome</keyword>
<evidence type="ECO:0000313" key="1">
    <source>
        <dbReference type="EMBL" id="AKV02726.1"/>
    </source>
</evidence>
<dbReference type="SUPFAM" id="SSF63829">
    <property type="entry name" value="Calcium-dependent phosphotriesterase"/>
    <property type="match status" value="1"/>
</dbReference>
<sequence length="321" mass="34865">MSVRISEIVSVVPAPALRDGTQGVYLLFVDYEDGRGVSGFGQIYHTDGARQTALEGVLSTNDSLRSMWCSPSGALWTASEAGNVYTTANVEWAKATQTDLDFDSGDADAPWTVTTLPDLRDEGHAPTVGPLWGTSDADVFVGAVGGHVYHWNGKVWRQVYTARREISAFAGTGPNDVYAVGEGATLSHFDGHAWRAIARLKGTRGDDFTGCCTTSDGRLLVCTQQGRLLRRSTKGWKILAANEEYSFEGVALLGDRVFLAANEAGVVEFRDRSFTVARSTFAPSSVMPGEAKLYFLDVASERSYIEYDPSNSEAPYARVRF</sequence>
<dbReference type="Proteomes" id="UP000064967">
    <property type="component" value="Chromosome"/>
</dbReference>
<reference evidence="1 2" key="1">
    <citation type="submission" date="2015-08" db="EMBL/GenBank/DDBJ databases">
        <authorList>
            <person name="Babu N.S."/>
            <person name="Beckwith C.J."/>
            <person name="Beseler K.G."/>
            <person name="Brison A."/>
            <person name="Carone J.V."/>
            <person name="Caskin T.P."/>
            <person name="Diamond M."/>
            <person name="Durham M.E."/>
            <person name="Foxe J.M."/>
            <person name="Go M."/>
            <person name="Henderson B.A."/>
            <person name="Jones I.B."/>
            <person name="McGettigan J.A."/>
            <person name="Micheletti S.J."/>
            <person name="Nasrallah M.E."/>
            <person name="Ortiz D."/>
            <person name="Piller C.R."/>
            <person name="Privatt S.R."/>
            <person name="Schneider S.L."/>
            <person name="Sharp S."/>
            <person name="Smith T.C."/>
            <person name="Stanton J.D."/>
            <person name="Ullery H.E."/>
            <person name="Wilson R.J."/>
            <person name="Serrano M.G."/>
            <person name="Buck G."/>
            <person name="Lee V."/>
            <person name="Wang Y."/>
            <person name="Carvalho R."/>
            <person name="Voegtly L."/>
            <person name="Shi R."/>
            <person name="Duckworth R."/>
            <person name="Johnson A."/>
            <person name="Loviza R."/>
            <person name="Walstead R."/>
            <person name="Shah Z."/>
            <person name="Kiflezghi M."/>
            <person name="Wade K."/>
            <person name="Ball S.L."/>
            <person name="Bradley K.W."/>
            <person name="Asai D.J."/>
            <person name="Bowman C.A."/>
            <person name="Russell D.A."/>
            <person name="Pope W.H."/>
            <person name="Jacobs-Sera D."/>
            <person name="Hendrix R.W."/>
            <person name="Hatfull G.F."/>
        </authorList>
    </citation>
    <scope>NUCLEOTIDE SEQUENCE [LARGE SCALE GENOMIC DNA]</scope>
    <source>
        <strain evidence="1 2">DSM 27648</strain>
    </source>
</reference>
<accession>A0A0K1QAD1</accession>
<dbReference type="STRING" id="1391654.AKJ09_09389"/>
<name>A0A0K1QAD1_9BACT</name>
<organism evidence="1 2">
    <name type="scientific">Labilithrix luteola</name>
    <dbReference type="NCBI Taxonomy" id="1391654"/>
    <lineage>
        <taxon>Bacteria</taxon>
        <taxon>Pseudomonadati</taxon>
        <taxon>Myxococcota</taxon>
        <taxon>Polyangia</taxon>
        <taxon>Polyangiales</taxon>
        <taxon>Labilitrichaceae</taxon>
        <taxon>Labilithrix</taxon>
    </lineage>
</organism>
<dbReference type="KEGG" id="llu:AKJ09_09389"/>